<keyword evidence="2" id="KW-1185">Reference proteome</keyword>
<dbReference type="RefSeq" id="WP_238808710.1">
    <property type="nucleotide sequence ID" value="NZ_CAKLPY010000008.1"/>
</dbReference>
<gene>
    <name evidence="1" type="ORF">EMA8858_04036</name>
</gene>
<dbReference type="Proteomes" id="UP000837932">
    <property type="component" value="Unassembled WGS sequence"/>
</dbReference>
<evidence type="ECO:0000313" key="1">
    <source>
        <dbReference type="EMBL" id="CAH0997901.1"/>
    </source>
</evidence>
<evidence type="ECO:0000313" key="2">
    <source>
        <dbReference type="Proteomes" id="UP000837932"/>
    </source>
</evidence>
<protein>
    <submittedName>
        <fullName evidence="1">Uncharacterized protein</fullName>
    </submittedName>
</protein>
<sequence length="74" mass="8414">MKTEKKLNADILKITMTIQENFPELSKYIVEMPISAPDIATPQINIKILEEYHDSLATLLKDYAVNHGNTTKKP</sequence>
<reference evidence="1" key="1">
    <citation type="submission" date="2021-12" db="EMBL/GenBank/DDBJ databases">
        <authorList>
            <person name="Rodrigo-Torres L."/>
            <person name="Arahal R. D."/>
            <person name="Lucena T."/>
        </authorList>
    </citation>
    <scope>NUCLEOTIDE SEQUENCE</scope>
    <source>
        <strain evidence="1">CECT 8858</strain>
    </source>
</reference>
<organism evidence="1 2">
    <name type="scientific">Emticicia aquatica</name>
    <dbReference type="NCBI Taxonomy" id="1681835"/>
    <lineage>
        <taxon>Bacteria</taxon>
        <taxon>Pseudomonadati</taxon>
        <taxon>Bacteroidota</taxon>
        <taxon>Cytophagia</taxon>
        <taxon>Cytophagales</taxon>
        <taxon>Leadbetterellaceae</taxon>
        <taxon>Emticicia</taxon>
    </lineage>
</organism>
<name>A0ABN8EYX1_9BACT</name>
<comment type="caution">
    <text evidence="1">The sequence shown here is derived from an EMBL/GenBank/DDBJ whole genome shotgun (WGS) entry which is preliminary data.</text>
</comment>
<accession>A0ABN8EYX1</accession>
<proteinExistence type="predicted"/>
<dbReference type="EMBL" id="CAKLPY010000008">
    <property type="protein sequence ID" value="CAH0997901.1"/>
    <property type="molecule type" value="Genomic_DNA"/>
</dbReference>